<comment type="caution">
    <text evidence="2">The sequence shown here is derived from an EMBL/GenBank/DDBJ whole genome shotgun (WGS) entry which is preliminary data.</text>
</comment>
<dbReference type="RefSeq" id="WP_344998617.1">
    <property type="nucleotide sequence ID" value="NZ_BAABFR010000068.1"/>
</dbReference>
<gene>
    <name evidence="2" type="ORF">GCM10023147_36340</name>
</gene>
<sequence>MSDRARGVMVAVSAVGTVIGLAGLSVLWTQPMPGWWFTAVFTVMIVVVLAGFWAAYLTSIARARRERDSARAWTTRCAGARMAAGRVTARDVALAESGGVSGFTLEVTPDAGPPLTARWHGGAERLLQTQVPDIGAPVRVWTADWMAVVEAGDPTVVA</sequence>
<protein>
    <submittedName>
        <fullName evidence="2">Uncharacterized protein</fullName>
    </submittedName>
</protein>
<keyword evidence="3" id="KW-1185">Reference proteome</keyword>
<evidence type="ECO:0000256" key="1">
    <source>
        <dbReference type="SAM" id="Phobius"/>
    </source>
</evidence>
<evidence type="ECO:0000313" key="2">
    <source>
        <dbReference type="EMBL" id="GAA4399247.1"/>
    </source>
</evidence>
<proteinExistence type="predicted"/>
<organism evidence="2 3">
    <name type="scientific">Tsukamurella soli</name>
    <dbReference type="NCBI Taxonomy" id="644556"/>
    <lineage>
        <taxon>Bacteria</taxon>
        <taxon>Bacillati</taxon>
        <taxon>Actinomycetota</taxon>
        <taxon>Actinomycetes</taxon>
        <taxon>Mycobacteriales</taxon>
        <taxon>Tsukamurellaceae</taxon>
        <taxon>Tsukamurella</taxon>
    </lineage>
</organism>
<keyword evidence="1" id="KW-0472">Membrane</keyword>
<feature type="transmembrane region" description="Helical" evidence="1">
    <location>
        <begin position="34"/>
        <end position="57"/>
    </location>
</feature>
<name>A0ABP8K1G8_9ACTN</name>
<keyword evidence="1" id="KW-1133">Transmembrane helix</keyword>
<reference evidence="3" key="1">
    <citation type="journal article" date="2019" name="Int. J. Syst. Evol. Microbiol.">
        <title>The Global Catalogue of Microorganisms (GCM) 10K type strain sequencing project: providing services to taxonomists for standard genome sequencing and annotation.</title>
        <authorList>
            <consortium name="The Broad Institute Genomics Platform"/>
            <consortium name="The Broad Institute Genome Sequencing Center for Infectious Disease"/>
            <person name="Wu L."/>
            <person name="Ma J."/>
        </authorList>
    </citation>
    <scope>NUCLEOTIDE SEQUENCE [LARGE SCALE GENOMIC DNA]</scope>
    <source>
        <strain evidence="3">JCM 17688</strain>
    </source>
</reference>
<evidence type="ECO:0000313" key="3">
    <source>
        <dbReference type="Proteomes" id="UP001500635"/>
    </source>
</evidence>
<dbReference type="Proteomes" id="UP001500635">
    <property type="component" value="Unassembled WGS sequence"/>
</dbReference>
<accession>A0ABP8K1G8</accession>
<feature type="transmembrane region" description="Helical" evidence="1">
    <location>
        <begin position="7"/>
        <end position="28"/>
    </location>
</feature>
<keyword evidence="1" id="KW-0812">Transmembrane</keyword>
<dbReference type="EMBL" id="BAABFR010000068">
    <property type="protein sequence ID" value="GAA4399247.1"/>
    <property type="molecule type" value="Genomic_DNA"/>
</dbReference>